<reference evidence="1" key="1">
    <citation type="journal article" date="2021" name="Proc. Natl. Acad. Sci. U.S.A.">
        <title>A Catalog of Tens of Thousands of Viruses from Human Metagenomes Reveals Hidden Associations with Chronic Diseases.</title>
        <authorList>
            <person name="Tisza M.J."/>
            <person name="Buck C.B."/>
        </authorList>
    </citation>
    <scope>NUCLEOTIDE SEQUENCE</scope>
    <source>
        <strain evidence="1">Ct8NQ14</strain>
    </source>
</reference>
<protein>
    <submittedName>
        <fullName evidence="1">Uncharacterized protein</fullName>
    </submittedName>
</protein>
<accession>A0A8S5PNP3</accession>
<sequence length="31" mass="3590">MASFSLRLTAEKKIRTPCCIIPKTRILQTRN</sequence>
<name>A0A8S5PNP3_9CAUD</name>
<organism evidence="1">
    <name type="scientific">Siphoviridae sp. ct8NQ14</name>
    <dbReference type="NCBI Taxonomy" id="2825363"/>
    <lineage>
        <taxon>Viruses</taxon>
        <taxon>Duplodnaviria</taxon>
        <taxon>Heunggongvirae</taxon>
        <taxon>Uroviricota</taxon>
        <taxon>Caudoviricetes</taxon>
    </lineage>
</organism>
<evidence type="ECO:0000313" key="1">
    <source>
        <dbReference type="EMBL" id="DAE08115.1"/>
    </source>
</evidence>
<dbReference type="EMBL" id="BK015464">
    <property type="protein sequence ID" value="DAE08115.1"/>
    <property type="molecule type" value="Genomic_DNA"/>
</dbReference>
<proteinExistence type="predicted"/>